<protein>
    <submittedName>
        <fullName evidence="3">Uncharacterized protein</fullName>
    </submittedName>
</protein>
<dbReference type="PATRIC" id="fig|1341157.4.peg.2094"/>
<dbReference type="AlphaFoldDB" id="W7UH86"/>
<keyword evidence="2" id="KW-1133">Transmembrane helix</keyword>
<organism evidence="3 4">
    <name type="scientific">Ruminococcus flavefaciens 007c</name>
    <dbReference type="NCBI Taxonomy" id="1341157"/>
    <lineage>
        <taxon>Bacteria</taxon>
        <taxon>Bacillati</taxon>
        <taxon>Bacillota</taxon>
        <taxon>Clostridia</taxon>
        <taxon>Eubacteriales</taxon>
        <taxon>Oscillospiraceae</taxon>
        <taxon>Ruminococcus</taxon>
    </lineage>
</organism>
<keyword evidence="2" id="KW-0812">Transmembrane</keyword>
<evidence type="ECO:0000313" key="3">
    <source>
        <dbReference type="EMBL" id="EWM53318.1"/>
    </source>
</evidence>
<name>W7UH86_RUMFL</name>
<dbReference type="Proteomes" id="UP000019365">
    <property type="component" value="Unassembled WGS sequence"/>
</dbReference>
<feature type="transmembrane region" description="Helical" evidence="2">
    <location>
        <begin position="68"/>
        <end position="88"/>
    </location>
</feature>
<comment type="caution">
    <text evidence="3">The sequence shown here is derived from an EMBL/GenBank/DDBJ whole genome shotgun (WGS) entry which is preliminary data.</text>
</comment>
<keyword evidence="2" id="KW-0472">Membrane</keyword>
<keyword evidence="4" id="KW-1185">Reference proteome</keyword>
<feature type="compositionally biased region" description="Basic and acidic residues" evidence="1">
    <location>
        <begin position="13"/>
        <end position="23"/>
    </location>
</feature>
<accession>W7UH86</accession>
<gene>
    <name evidence="3" type="ORF">RF007C_10120</name>
</gene>
<evidence type="ECO:0000256" key="1">
    <source>
        <dbReference type="SAM" id="MobiDB-lite"/>
    </source>
</evidence>
<reference evidence="3 4" key="1">
    <citation type="journal article" date="2014" name="PLoS ONE">
        <title>Rumen cellulosomics: divergent fiber-degrading strategies revealed by comparative genome-wide analysis of six ruminococcal strains.</title>
        <authorList>
            <person name="Dassa B."/>
            <person name="Borovok I."/>
            <person name="Ruimy-Israeli V."/>
            <person name="Lamed R."/>
            <person name="Flint H.J."/>
            <person name="Duncan S.H."/>
            <person name="Henrissat B."/>
            <person name="Coutinho P."/>
            <person name="Morrison M."/>
            <person name="Mosoni P."/>
            <person name="Yeoman C.J."/>
            <person name="White B.A."/>
            <person name="Bayer E.A."/>
        </authorList>
    </citation>
    <scope>NUCLEOTIDE SEQUENCE [LARGE SCALE GENOMIC DNA]</scope>
    <source>
        <strain evidence="3 4">007c</strain>
    </source>
</reference>
<dbReference type="EMBL" id="ATAX01000026">
    <property type="protein sequence ID" value="EWM53318.1"/>
    <property type="molecule type" value="Genomic_DNA"/>
</dbReference>
<evidence type="ECO:0000256" key="2">
    <source>
        <dbReference type="SAM" id="Phobius"/>
    </source>
</evidence>
<dbReference type="OrthoDB" id="9977218at2"/>
<feature type="region of interest" description="Disordered" evidence="1">
    <location>
        <begin position="1"/>
        <end position="23"/>
    </location>
</feature>
<proteinExistence type="predicted"/>
<dbReference type="RefSeq" id="WP_037299651.1">
    <property type="nucleotide sequence ID" value="NZ_ATAX01000026.1"/>
</dbReference>
<sequence length="279" mass="31578">MKIEELFNGDLTEPDRNNADKTSELPAELKERIFSRIQCKMLSQQDDRIYNDSVSGVERYRTSVFRRFLGVSASVAAAAVITISSLYICGSRREVKNDKKNSVLNSLEYSDHAAIAKLLTEEFISASGYINGDVITADTSRHFYEYSSRNSEWQGEDVDYYMIDDKSFDSCSEIYDTICMTVTDEYFDTLKNSGGSYLSRSIDEAVESSGNTSAPVLVEYNGMLYTTEKNTDASPAPSEPQIQNNEKYGFSACVSTDKEYVFDFVWNGKQWRINDVRMS</sequence>
<evidence type="ECO:0000313" key="4">
    <source>
        <dbReference type="Proteomes" id="UP000019365"/>
    </source>
</evidence>